<keyword evidence="3" id="KW-0493">Microtubule</keyword>
<dbReference type="AlphaFoldDB" id="A0A183TSW7"/>
<dbReference type="PANTHER" id="PTHR46961">
    <property type="entry name" value="DYNEIN HEAVY CHAIN 1, AXONEMAL-LIKE PROTEIN"/>
    <property type="match status" value="1"/>
</dbReference>
<organism evidence="15">
    <name type="scientific">Schistocephalus solidus</name>
    <name type="common">Tapeworm</name>
    <dbReference type="NCBI Taxonomy" id="70667"/>
    <lineage>
        <taxon>Eukaryota</taxon>
        <taxon>Metazoa</taxon>
        <taxon>Spiralia</taxon>
        <taxon>Lophotrochozoa</taxon>
        <taxon>Platyhelminthes</taxon>
        <taxon>Cestoda</taxon>
        <taxon>Eucestoda</taxon>
        <taxon>Diphyllobothriidea</taxon>
        <taxon>Diphyllobothriidae</taxon>
        <taxon>Schistocephalus</taxon>
    </lineage>
</organism>
<evidence type="ECO:0000256" key="7">
    <source>
        <dbReference type="ARBA" id="ARBA00023054"/>
    </source>
</evidence>
<dbReference type="GO" id="GO:0005524">
    <property type="term" value="F:ATP binding"/>
    <property type="evidence" value="ECO:0007669"/>
    <property type="project" value="UniProtKB-KW"/>
</dbReference>
<dbReference type="InterPro" id="IPR027417">
    <property type="entry name" value="P-loop_NTPase"/>
</dbReference>
<evidence type="ECO:0000256" key="3">
    <source>
        <dbReference type="ARBA" id="ARBA00022701"/>
    </source>
</evidence>
<reference evidence="15" key="1">
    <citation type="submission" date="2016-06" db="UniProtKB">
        <authorList>
            <consortium name="WormBaseParasite"/>
        </authorList>
    </citation>
    <scope>IDENTIFICATION</scope>
</reference>
<keyword evidence="6" id="KW-0243">Dynein</keyword>
<evidence type="ECO:0000259" key="14">
    <source>
        <dbReference type="Pfam" id="PF12774"/>
    </source>
</evidence>
<evidence type="ECO:0000313" key="15">
    <source>
        <dbReference type="WBParaSite" id="SSLN_0002029601-mRNA-1"/>
    </source>
</evidence>
<dbReference type="GO" id="GO:0007018">
    <property type="term" value="P:microtubule-based movement"/>
    <property type="evidence" value="ECO:0007669"/>
    <property type="project" value="InterPro"/>
</dbReference>
<evidence type="ECO:0000256" key="2">
    <source>
        <dbReference type="ARBA" id="ARBA00022490"/>
    </source>
</evidence>
<keyword evidence="5" id="KW-0067">ATP-binding</keyword>
<feature type="region of interest" description="Disordered" evidence="12">
    <location>
        <begin position="1"/>
        <end position="23"/>
    </location>
</feature>
<feature type="domain" description="ATPase dynein-related AAA" evidence="13">
    <location>
        <begin position="264"/>
        <end position="395"/>
    </location>
</feature>
<evidence type="ECO:0000256" key="5">
    <source>
        <dbReference type="ARBA" id="ARBA00022840"/>
    </source>
</evidence>
<evidence type="ECO:0000256" key="6">
    <source>
        <dbReference type="ARBA" id="ARBA00023017"/>
    </source>
</evidence>
<dbReference type="GO" id="GO:0005874">
    <property type="term" value="C:microtubule"/>
    <property type="evidence" value="ECO:0007669"/>
    <property type="project" value="UniProtKB-KW"/>
</dbReference>
<dbReference type="GO" id="GO:0016887">
    <property type="term" value="F:ATP hydrolysis activity"/>
    <property type="evidence" value="ECO:0007669"/>
    <property type="project" value="InterPro"/>
</dbReference>
<dbReference type="GO" id="GO:0030286">
    <property type="term" value="C:dynein complex"/>
    <property type="evidence" value="ECO:0007669"/>
    <property type="project" value="UniProtKB-KW"/>
</dbReference>
<protein>
    <submittedName>
        <fullName evidence="15">AAA_6 domain-containing protein</fullName>
    </submittedName>
</protein>
<dbReference type="InterPro" id="IPR035699">
    <property type="entry name" value="AAA_6"/>
</dbReference>
<evidence type="ECO:0000259" key="13">
    <source>
        <dbReference type="Pfam" id="PF07728"/>
    </source>
</evidence>
<dbReference type="InterPro" id="IPR011704">
    <property type="entry name" value="ATPase_dyneun-rel_AAA"/>
</dbReference>
<evidence type="ECO:0000256" key="1">
    <source>
        <dbReference type="ARBA" id="ARBA00004430"/>
    </source>
</evidence>
<dbReference type="Gene3D" id="3.40.50.300">
    <property type="entry name" value="P-loop containing nucleotide triphosphate hydrolases"/>
    <property type="match status" value="2"/>
</dbReference>
<evidence type="ECO:0000256" key="10">
    <source>
        <dbReference type="ARBA" id="ARBA00023212"/>
    </source>
</evidence>
<evidence type="ECO:0000256" key="12">
    <source>
        <dbReference type="SAM" id="MobiDB-lite"/>
    </source>
</evidence>
<evidence type="ECO:0000256" key="8">
    <source>
        <dbReference type="ARBA" id="ARBA00023069"/>
    </source>
</evidence>
<proteinExistence type="predicted"/>
<keyword evidence="4" id="KW-0547">Nucleotide-binding</keyword>
<name>A0A183TSW7_SCHSO</name>
<sequence length="425" mass="47814">LAQALGMSLGGAPAGPAGTGKTETTKDMGRCLGKYVVVFNCSDQMDYRGLGRIFKGLAQSGSWGCFDEFNRIELPVLSVAAQQIAVVLACKKERRVQFIFTDGDVVDMDPEFGIFLTMNPGYAGRQELPENLKINFRTVSMMVPDRQIIIRVHYDFGLRNILSVLRTLGDSKRANPEQSEPTIVMRVLRDMNVSKLVDEDEPLFMSLIDDLFPGMRLDKKCYPEIEGAIHNQVKQQKLIYHPPWVLKLIQMYETQRVRHGFMALGPSGAGKTRCINVLLAAMTEVEEPHKEVRMNPKAITAPQMFGRLDVATNDWTDGIFSTLWRRTYKTKKGEHVWLILDGPVDAIWIENLNSVLDDNKTLTLANGDRIPMAPNCKIVFEVHNIDNASPATVSRNGMIFMSSSILDWKPILQGIDQPFKFTLFN</sequence>
<dbReference type="FunFam" id="3.40.50.300:FF:000543">
    <property type="entry name" value="Dynein axonemal heavy chain 5"/>
    <property type="match status" value="1"/>
</dbReference>
<dbReference type="GO" id="GO:0005930">
    <property type="term" value="C:axoneme"/>
    <property type="evidence" value="ECO:0007669"/>
    <property type="project" value="UniProtKB-SubCell"/>
</dbReference>
<keyword evidence="11" id="KW-0966">Cell projection</keyword>
<keyword evidence="10" id="KW-0206">Cytoskeleton</keyword>
<dbReference type="SUPFAM" id="SSF52540">
    <property type="entry name" value="P-loop containing nucleoside triphosphate hydrolases"/>
    <property type="match status" value="2"/>
</dbReference>
<accession>A0A183TSW7</accession>
<dbReference type="Pfam" id="PF12774">
    <property type="entry name" value="AAA_6"/>
    <property type="match status" value="1"/>
</dbReference>
<keyword evidence="8" id="KW-0969">Cilium</keyword>
<keyword evidence="9" id="KW-0505">Motor protein</keyword>
<evidence type="ECO:0000256" key="11">
    <source>
        <dbReference type="ARBA" id="ARBA00023273"/>
    </source>
</evidence>
<dbReference type="Pfam" id="PF07728">
    <property type="entry name" value="AAA_5"/>
    <property type="match status" value="1"/>
</dbReference>
<dbReference type="WBParaSite" id="SSLN_0002029601-mRNA-1">
    <property type="protein sequence ID" value="SSLN_0002029601-mRNA-1"/>
    <property type="gene ID" value="SSLN_0002029601"/>
</dbReference>
<dbReference type="InterPro" id="IPR026983">
    <property type="entry name" value="DHC"/>
</dbReference>
<dbReference type="GO" id="GO:0051959">
    <property type="term" value="F:dynein light intermediate chain binding"/>
    <property type="evidence" value="ECO:0007669"/>
    <property type="project" value="InterPro"/>
</dbReference>
<evidence type="ECO:0000256" key="4">
    <source>
        <dbReference type="ARBA" id="ARBA00022741"/>
    </source>
</evidence>
<evidence type="ECO:0000256" key="9">
    <source>
        <dbReference type="ARBA" id="ARBA00023175"/>
    </source>
</evidence>
<feature type="domain" description="Dynein heavy chain hydrolytic ATP-binding dynein motor region" evidence="14">
    <location>
        <begin position="1"/>
        <end position="152"/>
    </location>
</feature>
<keyword evidence="7" id="KW-0175">Coiled coil</keyword>
<dbReference type="GO" id="GO:0045505">
    <property type="term" value="F:dynein intermediate chain binding"/>
    <property type="evidence" value="ECO:0007669"/>
    <property type="project" value="InterPro"/>
</dbReference>
<comment type="subcellular location">
    <subcellularLocation>
        <location evidence="1">Cytoplasm</location>
        <location evidence="1">Cytoskeleton</location>
        <location evidence="1">Cilium axoneme</location>
    </subcellularLocation>
</comment>
<dbReference type="PANTHER" id="PTHR46961:SF19">
    <property type="entry name" value="DYNEIN HEAVY CHAIN 5, AXONEMAL"/>
    <property type="match status" value="1"/>
</dbReference>
<keyword evidence="2" id="KW-0963">Cytoplasm</keyword>
<dbReference type="FunFam" id="3.40.50.300:FF:000044">
    <property type="entry name" value="Dynein heavy chain 5, axonemal"/>
    <property type="match status" value="1"/>
</dbReference>